<dbReference type="InParanoid" id="T1FTI2"/>
<feature type="transmembrane region" description="Helical" evidence="5">
    <location>
        <begin position="196"/>
        <end position="212"/>
    </location>
</feature>
<evidence type="ECO:0000256" key="2">
    <source>
        <dbReference type="ARBA" id="ARBA00022692"/>
    </source>
</evidence>
<dbReference type="GO" id="GO:0005794">
    <property type="term" value="C:Golgi apparatus"/>
    <property type="evidence" value="ECO:0000318"/>
    <property type="project" value="GO_Central"/>
</dbReference>
<organism evidence="8 9">
    <name type="scientific">Helobdella robusta</name>
    <name type="common">Californian leech</name>
    <dbReference type="NCBI Taxonomy" id="6412"/>
    <lineage>
        <taxon>Eukaryota</taxon>
        <taxon>Metazoa</taxon>
        <taxon>Spiralia</taxon>
        <taxon>Lophotrochozoa</taxon>
        <taxon>Annelida</taxon>
        <taxon>Clitellata</taxon>
        <taxon>Hirudinea</taxon>
        <taxon>Rhynchobdellida</taxon>
        <taxon>Glossiphoniidae</taxon>
        <taxon>Helobdella</taxon>
    </lineage>
</organism>
<evidence type="ECO:0000256" key="4">
    <source>
        <dbReference type="ARBA" id="ARBA00023136"/>
    </source>
</evidence>
<dbReference type="eggNOG" id="KOG2322">
    <property type="taxonomic scope" value="Eukaryota"/>
</dbReference>
<reference evidence="7 9" key="2">
    <citation type="journal article" date="2013" name="Nature">
        <title>Insights into bilaterian evolution from three spiralian genomes.</title>
        <authorList>
            <person name="Simakov O."/>
            <person name="Marletaz F."/>
            <person name="Cho S.J."/>
            <person name="Edsinger-Gonzales E."/>
            <person name="Havlak P."/>
            <person name="Hellsten U."/>
            <person name="Kuo D.H."/>
            <person name="Larsson T."/>
            <person name="Lv J."/>
            <person name="Arendt D."/>
            <person name="Savage R."/>
            <person name="Osoegawa K."/>
            <person name="de Jong P."/>
            <person name="Grimwood J."/>
            <person name="Chapman J.A."/>
            <person name="Shapiro H."/>
            <person name="Aerts A."/>
            <person name="Otillar R.P."/>
            <person name="Terry A.Y."/>
            <person name="Boore J.L."/>
            <person name="Grigoriev I.V."/>
            <person name="Lindberg D.R."/>
            <person name="Seaver E.C."/>
            <person name="Weisblat D.A."/>
            <person name="Putnam N.H."/>
            <person name="Rokhsar D.S."/>
        </authorList>
    </citation>
    <scope>NUCLEOTIDE SEQUENCE</scope>
</reference>
<dbReference type="OrthoDB" id="7933078at2759"/>
<dbReference type="GO" id="GO:0005262">
    <property type="term" value="F:calcium channel activity"/>
    <property type="evidence" value="ECO:0000318"/>
    <property type="project" value="GO_Central"/>
</dbReference>
<accession>T1FTI2</accession>
<comment type="subcellular location">
    <subcellularLocation>
        <location evidence="1">Membrane</location>
        <topology evidence="1">Multi-pass membrane protein</topology>
    </subcellularLocation>
</comment>
<feature type="region of interest" description="Disordered" evidence="6">
    <location>
        <begin position="1"/>
        <end position="65"/>
    </location>
</feature>
<feature type="compositionally biased region" description="Low complexity" evidence="6">
    <location>
        <begin position="1"/>
        <end position="14"/>
    </location>
</feature>
<keyword evidence="3 5" id="KW-1133">Transmembrane helix</keyword>
<name>T1FTI2_HELRO</name>
<feature type="transmembrane region" description="Helical" evidence="5">
    <location>
        <begin position="171"/>
        <end position="190"/>
    </location>
</feature>
<gene>
    <name evidence="8" type="primary">20212129</name>
    <name evidence="7" type="ORF">HELRODRAFT_192009</name>
</gene>
<dbReference type="PANTHER" id="PTHR23291:SF47">
    <property type="entry name" value="TRANSMEMBRANE BAX INHIBITOR MOTIF CONTAINING 7"/>
    <property type="match status" value="1"/>
</dbReference>
<evidence type="ECO:0000256" key="3">
    <source>
        <dbReference type="ARBA" id="ARBA00022989"/>
    </source>
</evidence>
<evidence type="ECO:0000313" key="7">
    <source>
        <dbReference type="EMBL" id="ESO03365.1"/>
    </source>
</evidence>
<reference evidence="9" key="1">
    <citation type="submission" date="2012-12" db="EMBL/GenBank/DDBJ databases">
        <authorList>
            <person name="Hellsten U."/>
            <person name="Grimwood J."/>
            <person name="Chapman J.A."/>
            <person name="Shapiro H."/>
            <person name="Aerts A."/>
            <person name="Otillar R.P."/>
            <person name="Terry A.Y."/>
            <person name="Boore J.L."/>
            <person name="Simakov O."/>
            <person name="Marletaz F."/>
            <person name="Cho S.-J."/>
            <person name="Edsinger-Gonzales E."/>
            <person name="Havlak P."/>
            <person name="Kuo D.-H."/>
            <person name="Larsson T."/>
            <person name="Lv J."/>
            <person name="Arendt D."/>
            <person name="Savage R."/>
            <person name="Osoegawa K."/>
            <person name="de Jong P."/>
            <person name="Lindberg D.R."/>
            <person name="Seaver E.C."/>
            <person name="Weisblat D.A."/>
            <person name="Putnam N.H."/>
            <person name="Grigoriev I.V."/>
            <person name="Rokhsar D.S."/>
        </authorList>
    </citation>
    <scope>NUCLEOTIDE SEQUENCE</scope>
</reference>
<protein>
    <submittedName>
        <fullName evidence="7 8">Uncharacterized protein</fullName>
    </submittedName>
</protein>
<evidence type="ECO:0000256" key="1">
    <source>
        <dbReference type="ARBA" id="ARBA00004141"/>
    </source>
</evidence>
<dbReference type="HOGENOM" id="CLU_1297234_0_0_1"/>
<evidence type="ECO:0000256" key="6">
    <source>
        <dbReference type="SAM" id="MobiDB-lite"/>
    </source>
</evidence>
<reference evidence="8" key="3">
    <citation type="submission" date="2015-06" db="UniProtKB">
        <authorList>
            <consortium name="EnsemblMetazoa"/>
        </authorList>
    </citation>
    <scope>IDENTIFICATION</scope>
</reference>
<feature type="transmembrane region" description="Helical" evidence="5">
    <location>
        <begin position="112"/>
        <end position="133"/>
    </location>
</feature>
<comment type="caution">
    <text evidence="5">Lacks conserved residue(s) required for the propagation of feature annotation.</text>
</comment>
<dbReference type="GO" id="GO:0016020">
    <property type="term" value="C:membrane"/>
    <property type="evidence" value="ECO:0000318"/>
    <property type="project" value="GO_Central"/>
</dbReference>
<evidence type="ECO:0000313" key="8">
    <source>
        <dbReference type="EnsemblMetazoa" id="HelroP192009"/>
    </source>
</evidence>
<feature type="compositionally biased region" description="Polar residues" evidence="6">
    <location>
        <begin position="49"/>
        <end position="58"/>
    </location>
</feature>
<dbReference type="CTD" id="20212129"/>
<dbReference type="KEGG" id="hro:HELRODRAFT_192009"/>
<keyword evidence="2 5" id="KW-0812">Transmembrane</keyword>
<proteinExistence type="inferred from homology"/>
<evidence type="ECO:0000256" key="5">
    <source>
        <dbReference type="RuleBase" id="RU004379"/>
    </source>
</evidence>
<dbReference type="EnsemblMetazoa" id="HelroT192009">
    <property type="protein sequence ID" value="HelroP192009"/>
    <property type="gene ID" value="HelroG192009"/>
</dbReference>
<evidence type="ECO:0000313" key="9">
    <source>
        <dbReference type="Proteomes" id="UP000015101"/>
    </source>
</evidence>
<dbReference type="PANTHER" id="PTHR23291">
    <property type="entry name" value="BAX INHIBITOR-RELATED"/>
    <property type="match status" value="1"/>
</dbReference>
<dbReference type="GeneID" id="20212129"/>
<dbReference type="Proteomes" id="UP000015101">
    <property type="component" value="Unassembled WGS sequence"/>
</dbReference>
<dbReference type="Pfam" id="PF01027">
    <property type="entry name" value="Bax1-I"/>
    <property type="match status" value="1"/>
</dbReference>
<dbReference type="RefSeq" id="XP_009018513.1">
    <property type="nucleotide sequence ID" value="XM_009020265.1"/>
</dbReference>
<comment type="similarity">
    <text evidence="5">Belongs to the BI1 family.</text>
</comment>
<feature type="compositionally biased region" description="Pro residues" evidence="6">
    <location>
        <begin position="15"/>
        <end position="28"/>
    </location>
</feature>
<keyword evidence="4 5" id="KW-0472">Membrane</keyword>
<sequence>MTTPYGTYPTNYPQTNPPPYNPNPPPANPYYQQQPGQPYFDPNVDVDANQRSGNNQRGYDNAAGPPPSYPPAAAAAAGMRAYTPEGLMDDDADSNMDSFSDKAVRRAFIRKVYLIVTCQLLFTLLFVILFSSLDPIKKFLRTYSWVYYIAYAIFFVTYIVLVCVKTARRKVPWNFVCLSVFTAAFTYMVATISGFYETYIVVIALAITVVVCV</sequence>
<dbReference type="AlphaFoldDB" id="T1FTI2"/>
<feature type="transmembrane region" description="Helical" evidence="5">
    <location>
        <begin position="145"/>
        <end position="164"/>
    </location>
</feature>
<dbReference type="InterPro" id="IPR006214">
    <property type="entry name" value="Bax_inhibitor_1-related"/>
</dbReference>
<dbReference type="OMA" id="HDICISI"/>
<dbReference type="EMBL" id="KB096633">
    <property type="protein sequence ID" value="ESO03365.1"/>
    <property type="molecule type" value="Genomic_DNA"/>
</dbReference>
<dbReference type="EMBL" id="AMQM01004650">
    <property type="status" value="NOT_ANNOTATED_CDS"/>
    <property type="molecule type" value="Genomic_DNA"/>
</dbReference>
<feature type="compositionally biased region" description="Low complexity" evidence="6">
    <location>
        <begin position="29"/>
        <end position="39"/>
    </location>
</feature>
<keyword evidence="9" id="KW-1185">Reference proteome</keyword>